<evidence type="ECO:0000313" key="2">
    <source>
        <dbReference type="Proteomes" id="UP001341840"/>
    </source>
</evidence>
<dbReference type="EMBL" id="JASCZI010213575">
    <property type="protein sequence ID" value="MED6201427.1"/>
    <property type="molecule type" value="Genomic_DNA"/>
</dbReference>
<gene>
    <name evidence="1" type="ORF">PIB30_094863</name>
</gene>
<name>A0ABU6XUN5_9FABA</name>
<protein>
    <submittedName>
        <fullName evidence="1">Uncharacterized protein</fullName>
    </submittedName>
</protein>
<evidence type="ECO:0000313" key="1">
    <source>
        <dbReference type="EMBL" id="MED6201427.1"/>
    </source>
</evidence>
<comment type="caution">
    <text evidence="1">The sequence shown here is derived from an EMBL/GenBank/DDBJ whole genome shotgun (WGS) entry which is preliminary data.</text>
</comment>
<proteinExistence type="predicted"/>
<accession>A0ABU6XUN5</accession>
<dbReference type="Proteomes" id="UP001341840">
    <property type="component" value="Unassembled WGS sequence"/>
</dbReference>
<organism evidence="1 2">
    <name type="scientific">Stylosanthes scabra</name>
    <dbReference type="NCBI Taxonomy" id="79078"/>
    <lineage>
        <taxon>Eukaryota</taxon>
        <taxon>Viridiplantae</taxon>
        <taxon>Streptophyta</taxon>
        <taxon>Embryophyta</taxon>
        <taxon>Tracheophyta</taxon>
        <taxon>Spermatophyta</taxon>
        <taxon>Magnoliopsida</taxon>
        <taxon>eudicotyledons</taxon>
        <taxon>Gunneridae</taxon>
        <taxon>Pentapetalae</taxon>
        <taxon>rosids</taxon>
        <taxon>fabids</taxon>
        <taxon>Fabales</taxon>
        <taxon>Fabaceae</taxon>
        <taxon>Papilionoideae</taxon>
        <taxon>50 kb inversion clade</taxon>
        <taxon>dalbergioids sensu lato</taxon>
        <taxon>Dalbergieae</taxon>
        <taxon>Pterocarpus clade</taxon>
        <taxon>Stylosanthes</taxon>
    </lineage>
</organism>
<reference evidence="1 2" key="1">
    <citation type="journal article" date="2023" name="Plants (Basel)">
        <title>Bridging the Gap: Combining Genomics and Transcriptomics Approaches to Understand Stylosanthes scabra, an Orphan Legume from the Brazilian Caatinga.</title>
        <authorList>
            <person name="Ferreira-Neto J.R.C."/>
            <person name="da Silva M.D."/>
            <person name="Binneck E."/>
            <person name="de Melo N.F."/>
            <person name="da Silva R.H."/>
            <person name="de Melo A.L.T.M."/>
            <person name="Pandolfi V."/>
            <person name="Bustamante F.O."/>
            <person name="Brasileiro-Vidal A.C."/>
            <person name="Benko-Iseppon A.M."/>
        </authorList>
    </citation>
    <scope>NUCLEOTIDE SEQUENCE [LARGE SCALE GENOMIC DNA]</scope>
    <source>
        <tissue evidence="1">Leaves</tissue>
    </source>
</reference>
<sequence length="124" mass="12772">MCAQRRHHHPTTAAVSTEKRRHTLLGSSGCGGEMVAAPGSKPKALALSRIFLLNPPPLIAAMFPWNRDKGSAAAAGNGAEDGAFAKGKVEDVADVGNRIGLSEMHYGENDDFKSGGGGGACGRT</sequence>
<keyword evidence="2" id="KW-1185">Reference proteome</keyword>